<gene>
    <name evidence="2" type="ORF">AB0H72_00720</name>
</gene>
<sequence>MTSTPAAANEPSERPRLVVQATDHTPRKRSRRARKNLHEPCPGQLDLFDLENPT</sequence>
<evidence type="ECO:0000313" key="2">
    <source>
        <dbReference type="EMBL" id="MEV0361196.1"/>
    </source>
</evidence>
<proteinExistence type="predicted"/>
<evidence type="ECO:0000256" key="1">
    <source>
        <dbReference type="SAM" id="MobiDB-lite"/>
    </source>
</evidence>
<dbReference type="RefSeq" id="WP_357971793.1">
    <property type="nucleotide sequence ID" value="NZ_JBFAIH010000001.1"/>
</dbReference>
<comment type="caution">
    <text evidence="2">The sequence shown here is derived from an EMBL/GenBank/DDBJ whole genome shotgun (WGS) entry which is preliminary data.</text>
</comment>
<dbReference type="Proteomes" id="UP001551658">
    <property type="component" value="Unassembled WGS sequence"/>
</dbReference>
<organism evidence="2 3">
    <name type="scientific">Nocardia fusca</name>
    <dbReference type="NCBI Taxonomy" id="941183"/>
    <lineage>
        <taxon>Bacteria</taxon>
        <taxon>Bacillati</taxon>
        <taxon>Actinomycetota</taxon>
        <taxon>Actinomycetes</taxon>
        <taxon>Mycobacteriales</taxon>
        <taxon>Nocardiaceae</taxon>
        <taxon>Nocardia</taxon>
    </lineage>
</organism>
<feature type="compositionally biased region" description="Basic residues" evidence="1">
    <location>
        <begin position="26"/>
        <end position="35"/>
    </location>
</feature>
<feature type="region of interest" description="Disordered" evidence="1">
    <location>
        <begin position="1"/>
        <end position="54"/>
    </location>
</feature>
<dbReference type="EMBL" id="JBFAIH010000001">
    <property type="protein sequence ID" value="MEV0361196.1"/>
    <property type="molecule type" value="Genomic_DNA"/>
</dbReference>
<reference evidence="2 3" key="1">
    <citation type="submission" date="2024-06" db="EMBL/GenBank/DDBJ databases">
        <title>The Natural Products Discovery Center: Release of the First 8490 Sequenced Strains for Exploring Actinobacteria Biosynthetic Diversity.</title>
        <authorList>
            <person name="Kalkreuter E."/>
            <person name="Kautsar S.A."/>
            <person name="Yang D."/>
            <person name="Bader C.D."/>
            <person name="Teijaro C.N."/>
            <person name="Fluegel L."/>
            <person name="Davis C.M."/>
            <person name="Simpson J.R."/>
            <person name="Lauterbach L."/>
            <person name="Steele A.D."/>
            <person name="Gui C."/>
            <person name="Meng S."/>
            <person name="Li G."/>
            <person name="Viehrig K."/>
            <person name="Ye F."/>
            <person name="Su P."/>
            <person name="Kiefer A.F."/>
            <person name="Nichols A."/>
            <person name="Cepeda A.J."/>
            <person name="Yan W."/>
            <person name="Fan B."/>
            <person name="Jiang Y."/>
            <person name="Adhikari A."/>
            <person name="Zheng C.-J."/>
            <person name="Schuster L."/>
            <person name="Cowan T.M."/>
            <person name="Smanski M.J."/>
            <person name="Chevrette M.G."/>
            <person name="De Carvalho L.P.S."/>
            <person name="Shen B."/>
        </authorList>
    </citation>
    <scope>NUCLEOTIDE SEQUENCE [LARGE SCALE GENOMIC DNA]</scope>
    <source>
        <strain evidence="2 3">NPDC050671</strain>
    </source>
</reference>
<accession>A0ABV3F0H1</accession>
<evidence type="ECO:0000313" key="3">
    <source>
        <dbReference type="Proteomes" id="UP001551658"/>
    </source>
</evidence>
<keyword evidence="3" id="KW-1185">Reference proteome</keyword>
<protein>
    <submittedName>
        <fullName evidence="2">Uncharacterized protein</fullName>
    </submittedName>
</protein>
<name>A0ABV3F0H1_9NOCA</name>